<evidence type="ECO:0000313" key="2">
    <source>
        <dbReference type="EMBL" id="TKB50357.1"/>
    </source>
</evidence>
<keyword evidence="3" id="KW-1185">Reference proteome</keyword>
<dbReference type="Proteomes" id="UP000305674">
    <property type="component" value="Unassembled WGS sequence"/>
</dbReference>
<dbReference type="EMBL" id="SWCI01000002">
    <property type="protein sequence ID" value="TKB50357.1"/>
    <property type="molecule type" value="Genomic_DNA"/>
</dbReference>
<name>A0A4U1BH54_9GAMM</name>
<dbReference type="Gene3D" id="1.10.443.10">
    <property type="entry name" value="Intergrase catalytic core"/>
    <property type="match status" value="1"/>
</dbReference>
<reference evidence="2 3" key="1">
    <citation type="submission" date="2019-04" db="EMBL/GenBank/DDBJ databases">
        <authorList>
            <person name="Hwang J.C."/>
        </authorList>
    </citation>
    <scope>NUCLEOTIDE SEQUENCE [LARGE SCALE GENOMIC DNA]</scope>
    <source>
        <strain evidence="2 3">IMCC35001</strain>
    </source>
</reference>
<dbReference type="SUPFAM" id="SSF56349">
    <property type="entry name" value="DNA breaking-rejoining enzymes"/>
    <property type="match status" value="1"/>
</dbReference>
<gene>
    <name evidence="2" type="ORF">FCL40_04175</name>
</gene>
<dbReference type="AlphaFoldDB" id="A0A4U1BH54"/>
<proteinExistence type="predicted"/>
<organism evidence="2 3">
    <name type="scientific">Ferrimonas sediminicola</name>
    <dbReference type="NCBI Taxonomy" id="2569538"/>
    <lineage>
        <taxon>Bacteria</taxon>
        <taxon>Pseudomonadati</taxon>
        <taxon>Pseudomonadota</taxon>
        <taxon>Gammaproteobacteria</taxon>
        <taxon>Alteromonadales</taxon>
        <taxon>Ferrimonadaceae</taxon>
        <taxon>Ferrimonas</taxon>
    </lineage>
</organism>
<comment type="caution">
    <text evidence="2">The sequence shown here is derived from an EMBL/GenBank/DDBJ whole genome shotgun (WGS) entry which is preliminary data.</text>
</comment>
<protein>
    <submittedName>
        <fullName evidence="2">Phage integrase family protein</fullName>
    </submittedName>
</protein>
<dbReference type="RefSeq" id="WP_136851660.1">
    <property type="nucleotide sequence ID" value="NZ_SWCI01000002.1"/>
</dbReference>
<dbReference type="GO" id="GO:0006310">
    <property type="term" value="P:DNA recombination"/>
    <property type="evidence" value="ECO:0007669"/>
    <property type="project" value="UniProtKB-KW"/>
</dbReference>
<dbReference type="InterPro" id="IPR013762">
    <property type="entry name" value="Integrase-like_cat_sf"/>
</dbReference>
<dbReference type="OrthoDB" id="6395630at2"/>
<dbReference type="GO" id="GO:0015074">
    <property type="term" value="P:DNA integration"/>
    <property type="evidence" value="ECO:0007669"/>
    <property type="project" value="InterPro"/>
</dbReference>
<dbReference type="GO" id="GO:0003677">
    <property type="term" value="F:DNA binding"/>
    <property type="evidence" value="ECO:0007669"/>
    <property type="project" value="InterPro"/>
</dbReference>
<evidence type="ECO:0000313" key="3">
    <source>
        <dbReference type="Proteomes" id="UP000305674"/>
    </source>
</evidence>
<sequence length="418" mass="47252">MKKSDRAHQNGGDGVKLTPKQQVLMLLDQCLATGVRGRVQAVIKQAIAEIQGQGTASGYQHAESDINEPDYPGLIFKVGRHKRRWIYRYTPKGAKSTRQLTLGYFPQMDREAAIAAWNEQRLTQQGQAVTDQGTPLHLGVERFADWARSRRPRWRAELRQLESLFQGGLASRTGESLTLEEVTALVAPEKPGAKHRLSLLRLFFRVARGLESAEGWMSPGSACPCEGFSLARTTTLSHRIGWRELGRYHRAVLALEDAEALKPLLLMQLSNLVGFKSLCQLSWSQLDLDRGFARLQIDGKTRFLMLSPDTLAWLKRRHRDAAVGPWVFRCPTDASKPLPESYPVKLMSQLKGQCGLDRRFTTASIRELASLWLEEQGRAVPKRPWPLLEERPTEGQIGELFELSKMWVKRLHIQKSVS</sequence>
<dbReference type="InterPro" id="IPR011010">
    <property type="entry name" value="DNA_brk_join_enz"/>
</dbReference>
<accession>A0A4U1BH54</accession>
<keyword evidence="1" id="KW-0233">DNA recombination</keyword>
<evidence type="ECO:0000256" key="1">
    <source>
        <dbReference type="ARBA" id="ARBA00023172"/>
    </source>
</evidence>